<keyword evidence="3 5" id="KW-1133">Transmembrane helix</keyword>
<dbReference type="InterPro" id="IPR002293">
    <property type="entry name" value="AA/rel_permease1"/>
</dbReference>
<evidence type="ECO:0000313" key="7">
    <source>
        <dbReference type="Proteomes" id="UP000054703"/>
    </source>
</evidence>
<dbReference type="OrthoDB" id="9759676at2"/>
<keyword evidence="7" id="KW-1185">Reference proteome</keyword>
<accession>A0A0W0ZK81</accession>
<dbReference type="PANTHER" id="PTHR47704">
    <property type="entry name" value="POTASSIUM TRANSPORTER KIMA"/>
    <property type="match status" value="1"/>
</dbReference>
<feature type="transmembrane region" description="Helical" evidence="5">
    <location>
        <begin position="254"/>
        <end position="278"/>
    </location>
</feature>
<feature type="transmembrane region" description="Helical" evidence="5">
    <location>
        <begin position="303"/>
        <end position="320"/>
    </location>
</feature>
<proteinExistence type="predicted"/>
<comment type="subcellular location">
    <subcellularLocation>
        <location evidence="1">Membrane</location>
        <topology evidence="1">Multi-pass membrane protein</topology>
    </subcellularLocation>
</comment>
<dbReference type="GO" id="GO:0016020">
    <property type="term" value="C:membrane"/>
    <property type="evidence" value="ECO:0007669"/>
    <property type="project" value="UniProtKB-SubCell"/>
</dbReference>
<feature type="transmembrane region" description="Helical" evidence="5">
    <location>
        <begin position="377"/>
        <end position="401"/>
    </location>
</feature>
<dbReference type="PATRIC" id="fig|45074.5.peg.223"/>
<dbReference type="Pfam" id="PF13520">
    <property type="entry name" value="AA_permease_2"/>
    <property type="match status" value="1"/>
</dbReference>
<feature type="transmembrane region" description="Helical" evidence="5">
    <location>
        <begin position="60"/>
        <end position="80"/>
    </location>
</feature>
<feature type="transmembrane region" description="Helical" evidence="5">
    <location>
        <begin position="215"/>
        <end position="242"/>
    </location>
</feature>
<dbReference type="GO" id="GO:0022857">
    <property type="term" value="F:transmembrane transporter activity"/>
    <property type="evidence" value="ECO:0007669"/>
    <property type="project" value="InterPro"/>
</dbReference>
<keyword evidence="4 5" id="KW-0472">Membrane</keyword>
<reference evidence="6 7" key="1">
    <citation type="submission" date="2015-11" db="EMBL/GenBank/DDBJ databases">
        <title>Genomic analysis of 38 Legionella species identifies large and diverse effector repertoires.</title>
        <authorList>
            <person name="Burstein D."/>
            <person name="Amaro F."/>
            <person name="Zusman T."/>
            <person name="Lifshitz Z."/>
            <person name="Cohen O."/>
            <person name="Gilbert J.A."/>
            <person name="Pupko T."/>
            <person name="Shuman H.A."/>
            <person name="Segal G."/>
        </authorList>
    </citation>
    <scope>NUCLEOTIDE SEQUENCE [LARGE SCALE GENOMIC DNA]</scope>
    <source>
        <strain evidence="6 7">SC-63-C7</strain>
    </source>
</reference>
<evidence type="ECO:0000256" key="5">
    <source>
        <dbReference type="SAM" id="Phobius"/>
    </source>
</evidence>
<feature type="transmembrane region" description="Helical" evidence="5">
    <location>
        <begin position="351"/>
        <end position="371"/>
    </location>
</feature>
<comment type="caution">
    <text evidence="6">The sequence shown here is derived from an EMBL/GenBank/DDBJ whole genome shotgun (WGS) entry which is preliminary data.</text>
</comment>
<organism evidence="6 7">
    <name type="scientific">Legionella santicrucis</name>
    <dbReference type="NCBI Taxonomy" id="45074"/>
    <lineage>
        <taxon>Bacteria</taxon>
        <taxon>Pseudomonadati</taxon>
        <taxon>Pseudomonadota</taxon>
        <taxon>Gammaproteobacteria</taxon>
        <taxon>Legionellales</taxon>
        <taxon>Legionellaceae</taxon>
        <taxon>Legionella</taxon>
    </lineage>
</organism>
<feature type="transmembrane region" description="Helical" evidence="5">
    <location>
        <begin position="413"/>
        <end position="432"/>
    </location>
</feature>
<evidence type="ECO:0000256" key="1">
    <source>
        <dbReference type="ARBA" id="ARBA00004141"/>
    </source>
</evidence>
<dbReference type="InterPro" id="IPR053153">
    <property type="entry name" value="APC_K+_Transporter"/>
</dbReference>
<feature type="transmembrane region" description="Helical" evidence="5">
    <location>
        <begin position="112"/>
        <end position="135"/>
    </location>
</feature>
<dbReference type="STRING" id="45074.Lsan_0207"/>
<evidence type="ECO:0000256" key="4">
    <source>
        <dbReference type="ARBA" id="ARBA00023136"/>
    </source>
</evidence>
<dbReference type="Proteomes" id="UP000054703">
    <property type="component" value="Unassembled WGS sequence"/>
</dbReference>
<dbReference type="PANTHER" id="PTHR47704:SF1">
    <property type="entry name" value="POTASSIUM TRANSPORTER KIMA"/>
    <property type="match status" value="1"/>
</dbReference>
<gene>
    <name evidence="6" type="ORF">Lsan_0207</name>
</gene>
<evidence type="ECO:0000256" key="2">
    <source>
        <dbReference type="ARBA" id="ARBA00022692"/>
    </source>
</evidence>
<dbReference type="RefSeq" id="WP_058512691.1">
    <property type="nucleotide sequence ID" value="NZ_CAAAIH010000018.1"/>
</dbReference>
<feature type="transmembrane region" description="Helical" evidence="5">
    <location>
        <begin position="141"/>
        <end position="158"/>
    </location>
</feature>
<dbReference type="AlphaFoldDB" id="A0A0W0ZK81"/>
<evidence type="ECO:0000256" key="3">
    <source>
        <dbReference type="ARBA" id="ARBA00022989"/>
    </source>
</evidence>
<evidence type="ECO:0000313" key="6">
    <source>
        <dbReference type="EMBL" id="KTD69759.1"/>
    </source>
</evidence>
<feature type="transmembrane region" description="Helical" evidence="5">
    <location>
        <begin position="165"/>
        <end position="188"/>
    </location>
</feature>
<sequence>MSLIDKILGKPLTLKAKKKQELSILTGIPALGLDSLSSTAYGPEAALTVLLPAGIIGLHYFFTISLLVVLVLMFLFFSYLQTAAAYPEKGGAYIVASDNLGKKYGLGAAISLILDYLLNVTVGISAGVGAIVSAIPSLHPYTLVLCLAILLMLTIINLRGLRETGVLFLIPVVIFILCMLITIVIGVMDVWGNGGNPHINMSSRMQTSHTEKVTVWMFLTALAYGLTAMTGVEAVSNAVSLFRKPTVRNAQWTLTIIVGALALFLIFIGYLCPAYQILAMNQSQPGYQTILSQLVEATTGKGVFYYISIASIFIVLAYSAQTSFSGFPRICRLLAEDNYLPYFFAERGRRLVFSVGIIILAIFSAVILIAFKGITSNLIPLFAVGSFSAFLFSQIGMVVYWLRQENKKASYKLVVNALGALVTAIALLIIIITKFIEGAWIIIVLAPTLAFLMHRIKLHYKKIAHEIKNPIKINPNSLKPPIVIIPIHGLDLIAEKAIQFGMLLSEDITAVFIDAGYEDVEGLQKLWHEKIEIPAKKADKKIPKLEIIKSPYRRIYKPLLNFVSKVRKDRKNELIAIIIPELVEPKWYEYLLHNIHATGLRALLFLEREPRIIVITIPWYLR</sequence>
<protein>
    <submittedName>
        <fullName evidence="6">Aminoacid/polyamine transporter</fullName>
    </submittedName>
</protein>
<dbReference type="EMBL" id="LNYU01000005">
    <property type="protein sequence ID" value="KTD69759.1"/>
    <property type="molecule type" value="Genomic_DNA"/>
</dbReference>
<feature type="transmembrane region" description="Helical" evidence="5">
    <location>
        <begin position="438"/>
        <end position="456"/>
    </location>
</feature>
<dbReference type="Gene3D" id="1.20.1740.10">
    <property type="entry name" value="Amino acid/polyamine transporter I"/>
    <property type="match status" value="1"/>
</dbReference>
<feature type="transmembrane region" description="Helical" evidence="5">
    <location>
        <begin position="21"/>
        <end position="40"/>
    </location>
</feature>
<name>A0A0W0ZK81_9GAMM</name>
<keyword evidence="2 5" id="KW-0812">Transmembrane</keyword>